<dbReference type="NCBIfam" id="TIGR02888">
    <property type="entry name" value="spore_YlmC_YmxH"/>
    <property type="match status" value="1"/>
</dbReference>
<dbReference type="PANTHER" id="PTHR40061:SF1">
    <property type="entry name" value="SPORULATION PROTEIN YLMC-RELATED"/>
    <property type="match status" value="1"/>
</dbReference>
<proteinExistence type="predicted"/>
<dbReference type="Pfam" id="PF05239">
    <property type="entry name" value="PRC"/>
    <property type="match status" value="1"/>
</dbReference>
<dbReference type="KEGG" id="cmic:caldi_18340"/>
<dbReference type="SUPFAM" id="SSF50346">
    <property type="entry name" value="PRC-barrel domain"/>
    <property type="match status" value="1"/>
</dbReference>
<dbReference type="AlphaFoldDB" id="A0AA35CLJ1"/>
<accession>A0AA35CLJ1</accession>
<dbReference type="PANTHER" id="PTHR40061">
    <property type="entry name" value="SPORULATION PROTEIN YLMC-RELATED"/>
    <property type="match status" value="1"/>
</dbReference>
<dbReference type="InterPro" id="IPR014238">
    <property type="entry name" value="Spore_YlmC/YmxH"/>
</dbReference>
<protein>
    <submittedName>
        <fullName evidence="2">PRC-barrel protein</fullName>
    </submittedName>
</protein>
<dbReference type="Gene3D" id="2.30.30.240">
    <property type="entry name" value="PRC-barrel domain"/>
    <property type="match status" value="1"/>
</dbReference>
<dbReference type="RefSeq" id="WP_264841444.1">
    <property type="nucleotide sequence ID" value="NZ_AP025628.1"/>
</dbReference>
<feature type="domain" description="PRC-barrel" evidence="1">
    <location>
        <begin position="8"/>
        <end position="74"/>
    </location>
</feature>
<keyword evidence="3" id="KW-1185">Reference proteome</keyword>
<organism evidence="2 3">
    <name type="scientific">Caldinitratiruptor microaerophilus</name>
    <dbReference type="NCBI Taxonomy" id="671077"/>
    <lineage>
        <taxon>Bacteria</taxon>
        <taxon>Bacillati</taxon>
        <taxon>Bacillota</taxon>
        <taxon>Clostridia</taxon>
        <taxon>Eubacteriales</taxon>
        <taxon>Symbiobacteriaceae</taxon>
        <taxon>Caldinitratiruptor</taxon>
    </lineage>
</organism>
<dbReference type="InterPro" id="IPR011033">
    <property type="entry name" value="PRC_barrel-like_sf"/>
</dbReference>
<sequence length="88" mass="9509">MAKASELRKDVINIRTGRRLGELVDVEIDEKTGRITALVVPGHSRLWGLLGGERDIVIPWHRIVRIGPDCILVDWDDGPDGTGGAGGA</sequence>
<evidence type="ECO:0000313" key="2">
    <source>
        <dbReference type="EMBL" id="BDG60744.1"/>
    </source>
</evidence>
<reference evidence="2" key="1">
    <citation type="submission" date="2022-03" db="EMBL/GenBank/DDBJ databases">
        <title>Complete genome sequence of Caldinitratiruptor microaerophilus.</title>
        <authorList>
            <person name="Mukaiyama R."/>
            <person name="Nishiyama T."/>
            <person name="Ueda K."/>
        </authorList>
    </citation>
    <scope>NUCLEOTIDE SEQUENCE</scope>
    <source>
        <strain evidence="2">JCM 16183</strain>
    </source>
</reference>
<dbReference type="InterPro" id="IPR027275">
    <property type="entry name" value="PRC-brl_dom"/>
</dbReference>
<dbReference type="Proteomes" id="UP001163687">
    <property type="component" value="Chromosome"/>
</dbReference>
<evidence type="ECO:0000313" key="3">
    <source>
        <dbReference type="Proteomes" id="UP001163687"/>
    </source>
</evidence>
<dbReference type="EMBL" id="AP025628">
    <property type="protein sequence ID" value="BDG60744.1"/>
    <property type="molecule type" value="Genomic_DNA"/>
</dbReference>
<evidence type="ECO:0000259" key="1">
    <source>
        <dbReference type="Pfam" id="PF05239"/>
    </source>
</evidence>
<name>A0AA35CLJ1_9FIRM</name>
<gene>
    <name evidence="2" type="ORF">caldi_18340</name>
</gene>